<dbReference type="EMBL" id="NRJF01000084">
    <property type="protein sequence ID" value="RIY35584.1"/>
    <property type="molecule type" value="Genomic_DNA"/>
</dbReference>
<name>A0A3A1YH83_9GAMM</name>
<reference evidence="2 3" key="1">
    <citation type="submission" date="2017-08" db="EMBL/GenBank/DDBJ databases">
        <title>Reclassification of Bisgaard taxon 37 and 44.</title>
        <authorList>
            <person name="Christensen H."/>
        </authorList>
    </citation>
    <scope>NUCLEOTIDE SEQUENCE [LARGE SCALE GENOMIC DNA]</scope>
    <source>
        <strain evidence="2 3">EEAB3T1</strain>
    </source>
</reference>
<dbReference type="Proteomes" id="UP000265964">
    <property type="component" value="Unassembled WGS sequence"/>
</dbReference>
<keyword evidence="1" id="KW-0175">Coiled coil</keyword>
<evidence type="ECO:0000313" key="3">
    <source>
        <dbReference type="Proteomes" id="UP000265964"/>
    </source>
</evidence>
<evidence type="ECO:0000256" key="1">
    <source>
        <dbReference type="SAM" id="Coils"/>
    </source>
</evidence>
<keyword evidence="3" id="KW-1185">Reference proteome</keyword>
<accession>A0A3A1YH83</accession>
<dbReference type="AlphaFoldDB" id="A0A3A1YH83"/>
<organism evidence="2 3">
    <name type="scientific">Psittacicella gerlachiana</name>
    <dbReference type="NCBI Taxonomy" id="2028574"/>
    <lineage>
        <taxon>Bacteria</taxon>
        <taxon>Pseudomonadati</taxon>
        <taxon>Pseudomonadota</taxon>
        <taxon>Gammaproteobacteria</taxon>
        <taxon>Pasteurellales</taxon>
        <taxon>Psittacicellaceae</taxon>
        <taxon>Psittacicella</taxon>
    </lineage>
</organism>
<feature type="coiled-coil region" evidence="1">
    <location>
        <begin position="204"/>
        <end position="269"/>
    </location>
</feature>
<proteinExistence type="predicted"/>
<sequence>MHESYFLLTMRWDSSQEKEVNALWSSLACDLYLANLEHTPYHWQNELDLAQAEIKLKTEPKLKLIVAYSQPLNYLLEHQLTLEQVTNYLEGWQDFYTQVLHLKQQYLEKVILISEQALQEGRELAVNLLQERLGLTKSLSNSLQSLSKVKAWQISCADRYLTAEFLKNTRALDELYQQLEQQALLRAQEFTSQESFTLETFLSLIKPEQKIQALEATLTKLQEQCQGLFLENQKLKEKEYVLTQLENRYNQLVKEKLKLEQSFLRLQERFASKLESRTFTSQEMEGAKAGSSPYEPKTHYAPLYYGAAQRVKEQLSYRLGATIVQAKGSLLKMLVLPFSLFTTYWAYRRYRKAQALRKLPPLEAYQDIAQAHEVMQHLSYRLGKVLVEDLRQPYKLKWLLLPWHLCAQVREFKQYQKNKKA</sequence>
<dbReference type="OrthoDB" id="8914008at2"/>
<dbReference type="RefSeq" id="WP_119534596.1">
    <property type="nucleotide sequence ID" value="NZ_NRJF01000084.1"/>
</dbReference>
<evidence type="ECO:0000313" key="2">
    <source>
        <dbReference type="EMBL" id="RIY35584.1"/>
    </source>
</evidence>
<comment type="caution">
    <text evidence="2">The sequence shown here is derived from an EMBL/GenBank/DDBJ whole genome shotgun (WGS) entry which is preliminary data.</text>
</comment>
<protein>
    <submittedName>
        <fullName evidence="2">Uncharacterized protein</fullName>
    </submittedName>
</protein>
<gene>
    <name evidence="2" type="ORF">CKF59_03495</name>
</gene>